<dbReference type="InterPro" id="IPR000524">
    <property type="entry name" value="Tscrpt_reg_HTH_GntR"/>
</dbReference>
<keyword evidence="1" id="KW-0805">Transcription regulation</keyword>
<dbReference type="Pfam" id="PF00392">
    <property type="entry name" value="GntR"/>
    <property type="match status" value="1"/>
</dbReference>
<evidence type="ECO:0000313" key="6">
    <source>
        <dbReference type="Proteomes" id="UP000838686"/>
    </source>
</evidence>
<dbReference type="RefSeq" id="WP_236343902.1">
    <property type="nucleotide sequence ID" value="NZ_CAKMMF010000020.1"/>
</dbReference>
<dbReference type="Gene3D" id="1.10.10.10">
    <property type="entry name" value="Winged helix-like DNA-binding domain superfamily/Winged helix DNA-binding domain"/>
    <property type="match status" value="1"/>
</dbReference>
<gene>
    <name evidence="5" type="primary">ytrA_2</name>
    <name evidence="5" type="ORF">PAECIP111893_03539</name>
</gene>
<evidence type="ECO:0000256" key="1">
    <source>
        <dbReference type="ARBA" id="ARBA00023015"/>
    </source>
</evidence>
<name>A0ABM9CGT4_9BACL</name>
<keyword evidence="2" id="KW-0238">DNA-binding</keyword>
<dbReference type="PANTHER" id="PTHR38445">
    <property type="entry name" value="HTH-TYPE TRANSCRIPTIONAL REPRESSOR YTRA"/>
    <property type="match status" value="1"/>
</dbReference>
<reference evidence="5" key="1">
    <citation type="submission" date="2022-01" db="EMBL/GenBank/DDBJ databases">
        <authorList>
            <person name="Criscuolo A."/>
        </authorList>
    </citation>
    <scope>NUCLEOTIDE SEQUENCE</scope>
    <source>
        <strain evidence="5">CIP111893</strain>
    </source>
</reference>
<comment type="caution">
    <text evidence="5">The sequence shown here is derived from an EMBL/GenBank/DDBJ whole genome shotgun (WGS) entry which is preliminary data.</text>
</comment>
<protein>
    <submittedName>
        <fullName evidence="5">HTH-type transcriptional repressor YtrA</fullName>
    </submittedName>
</protein>
<dbReference type="PANTHER" id="PTHR38445:SF6">
    <property type="entry name" value="GNTR-FAMILY TRANSCRIPTIONAL REGULATOR"/>
    <property type="match status" value="1"/>
</dbReference>
<accession>A0ABM9CGT4</accession>
<evidence type="ECO:0000256" key="3">
    <source>
        <dbReference type="ARBA" id="ARBA00023163"/>
    </source>
</evidence>
<dbReference type="InterPro" id="IPR036390">
    <property type="entry name" value="WH_DNA-bd_sf"/>
</dbReference>
<sequence length="124" mass="14439">MVEQFSSTQPIYMQLVQRVCRQIVRNEVQPGEKLPSVRDLAVQFGVNPNTVQRVNMELERMGIIESRRGQGMFVTEDQPRLIMMREQLKEELVTRFADEMRDVGFTDEEIVASVRSHLEKSPDQ</sequence>
<dbReference type="CDD" id="cd07377">
    <property type="entry name" value="WHTH_GntR"/>
    <property type="match status" value="1"/>
</dbReference>
<dbReference type="EMBL" id="CAKMMF010000020">
    <property type="protein sequence ID" value="CAH1212450.1"/>
    <property type="molecule type" value="Genomic_DNA"/>
</dbReference>
<dbReference type="PROSITE" id="PS50949">
    <property type="entry name" value="HTH_GNTR"/>
    <property type="match status" value="1"/>
</dbReference>
<dbReference type="Proteomes" id="UP000838686">
    <property type="component" value="Unassembled WGS sequence"/>
</dbReference>
<dbReference type="InterPro" id="IPR036388">
    <property type="entry name" value="WH-like_DNA-bd_sf"/>
</dbReference>
<feature type="domain" description="HTH gntR-type" evidence="4">
    <location>
        <begin position="9"/>
        <end position="77"/>
    </location>
</feature>
<evidence type="ECO:0000259" key="4">
    <source>
        <dbReference type="PROSITE" id="PS50949"/>
    </source>
</evidence>
<evidence type="ECO:0000256" key="2">
    <source>
        <dbReference type="ARBA" id="ARBA00023125"/>
    </source>
</evidence>
<evidence type="ECO:0000313" key="5">
    <source>
        <dbReference type="EMBL" id="CAH1212450.1"/>
    </source>
</evidence>
<keyword evidence="3" id="KW-0804">Transcription</keyword>
<keyword evidence="6" id="KW-1185">Reference proteome</keyword>
<organism evidence="5 6">
    <name type="scientific">Paenibacillus plantiphilus</name>
    <dbReference type="NCBI Taxonomy" id="2905650"/>
    <lineage>
        <taxon>Bacteria</taxon>
        <taxon>Bacillati</taxon>
        <taxon>Bacillota</taxon>
        <taxon>Bacilli</taxon>
        <taxon>Bacillales</taxon>
        <taxon>Paenibacillaceae</taxon>
        <taxon>Paenibacillus</taxon>
    </lineage>
</organism>
<proteinExistence type="predicted"/>
<dbReference type="SUPFAM" id="SSF46785">
    <property type="entry name" value="Winged helix' DNA-binding domain"/>
    <property type="match status" value="1"/>
</dbReference>
<dbReference type="SMART" id="SM00345">
    <property type="entry name" value="HTH_GNTR"/>
    <property type="match status" value="1"/>
</dbReference>